<keyword evidence="7" id="KW-0325">Glycoprotein</keyword>
<dbReference type="CDD" id="cd00054">
    <property type="entry name" value="EGF_CA"/>
    <property type="match status" value="6"/>
</dbReference>
<dbReference type="InterPro" id="IPR001759">
    <property type="entry name" value="PTX_dom"/>
</dbReference>
<feature type="domain" description="Sushi" evidence="13">
    <location>
        <begin position="1530"/>
        <end position="1587"/>
    </location>
</feature>
<feature type="domain" description="HYR" evidence="12">
    <location>
        <begin position="546"/>
        <end position="630"/>
    </location>
</feature>
<gene>
    <name evidence="15" type="ORF">g.12557</name>
</gene>
<dbReference type="Pfam" id="PF02494">
    <property type="entry name" value="HYR"/>
    <property type="match status" value="2"/>
</dbReference>
<feature type="disulfide bond" evidence="9">
    <location>
        <begin position="1615"/>
        <end position="1642"/>
    </location>
</feature>
<dbReference type="InterPro" id="IPR000436">
    <property type="entry name" value="Sushi_SCR_CCP_dom"/>
</dbReference>
<feature type="disulfide bond" evidence="9">
    <location>
        <begin position="1558"/>
        <end position="1585"/>
    </location>
</feature>
<dbReference type="GO" id="GO:0032991">
    <property type="term" value="C:protein-containing complex"/>
    <property type="evidence" value="ECO:0007669"/>
    <property type="project" value="UniProtKB-ARBA"/>
</dbReference>
<evidence type="ECO:0000259" key="13">
    <source>
        <dbReference type="PROSITE" id="PS50923"/>
    </source>
</evidence>
<evidence type="ECO:0008006" key="16">
    <source>
        <dbReference type="Google" id="ProtNLM"/>
    </source>
</evidence>
<sequence length="2006" mass="219397">LITAVTVVAQQKTGVDSSSGFFSTGQQKKLKEKVDKLENLVLKSKVEVLGEVFKKHFDALIAAEKHHKVELVFLIDASSSVGSDNFQSELEFVKKLLADFSVSYNDTRVALISFSSIGQVIREIDLMSQPNVDLDKCSVLHHHVQYTGGGTYTLGAMREAQDIFSYSRPGSRKALFLVTDGFSNGGDPRDIAKALKSDGVTIFTFGVHSGNTAELYDMASIPGEEHSYILDSFNEFVALARRALHRDLAAGVYMPVTNSGLCHDVCSSLAQCACGLRTGLYECLCPPGFYGLGTADQESPCLPCPNGTYHNGEVPGDVTRCTPCPDVNHITLGPAVGLQDCVCKRGFVANGTLCEMVKCPALKPPKHGFFVRGTCGNVVNAGCGSRCKVGYTLIGSSVRLCQQDSKWSGKPPKCVVKRCPRLQPPHNGILACSPKIGNEENFPVDAECRFSCHPGSYLVGSPLRTCLPLARWDGLPTTCKPIKCMAPPKVSNGVWHPEECMINRKLPFGQKCQLVCNNGFDREGPEVRECVKRGSWTHKKEISKCSDSMPPVVKCPENITVNTDPGVSYATVSWKEPIPEDNSNQTVLIWSDPVADFPMKLPIGQTIISYVATDSSYNQAVCEFTINVTDTEAPVVEDCESPPSFYQSVNFTTDNTSWTQPHFSDNSKMELYVNVSHELDELPLGTTEVTFTAFDNSGNSNSCVMNYTLIDDGCKELPPHTFANCSENSCILFCEKGYMFISENTTIEVPYPCDTSALPECSDTEEPNHLVQEGIIALTPTAPNLCNDSDFLNQVKSSVRSSLTEVCDNTLSGCSVGVEAGCEDVIGTVEEEYNQIIGRRRRSVPHRNININFRFSGSIEDKDAQEKLAAMAKDAGFFTNFPKKPVFKLRLKPSTIVCPPGTVYKRRRCVKCPPGTYWREKGDRFDCVACSFGTYQPLPSQLHCLPCPSNTSTRKLHAKHVHACKNICPAGTYGSSRGRHGRGRLGVKPCMSCPVGWYQPNTGTLLCLRCANNMTTYRRRTIHPEDCHLDPPPCQLSTCLNGGTCLHREGHITCKCLNGYLGPYCEHRKDECQSMPCLHGGTCTNTEKGHVCSCPTGFSGVNCEIDIDECASNPCQNGGECTDLIASFVCHCPPAFQGDLCEVNVNDCSADPCTEGSTCVDQVGNYSCECRPGFSGRYCELDPCLNLTLCQHNGACYVGENSTQPPYWCECEPGYTGAHCETEIDLCASCPCQHNATCHSQPLAEQPECVCTPGYHGEFCETFLPSNFTLFFPSPGTSNYVKLKGPYSTMEEVTVCLWMRTHDRSNYGTIFSYATSSHDNTLTLTDYNGFVLYVNGQRVVTDVTANDGIWHHICIEWTLLEGQWLIYKDGSLEDKGIGLSNNTHIPGGGVLVLGQEQDRIGGGFNAAESLVGYLTHVNLWNHNLGAEKVNLLATLCQAQEEGNVINWGQFRSGVQGQVQIGQPTLCQGCNSLSTLPFTSIEVSVSGNIATYTCDPGYSFKYFITSEVTKLERKCLVHGDWEGRAPVCSKRSCGFPGYLPAGWIVGESYLYQNTVEYHCQDGYRLVGNKNRTCLADGTWSGEKPSCQRGDCPDVYVPEHGMMWGNAEEDFKLEFECKSGYELNGSDVITCLSNKTWSHEPPECLPITCKYMNNETFAVLLAGPDVIEDGRYHVGNQIQIGCREGYRTGGEQDQYNTTCTVSGWSPPPNNFSCTLVVCPNLIITNGSVAVSSFTVGSKALVTCDKGFALKGPVDHVCTAAGEWSGTSSCVRVECPKVSTKHLTLPSSWYGKVATIQCPTGLRLMAGGLEVPGQEVRWQCAGDGKWRDLSGTLVNPHTLDCVSKSPKTCLRPEGPQFGYIVTNFKNTSSYYEGNKVQVQCRQGYTLLGADFTTCKRDGSWTNGTVCKAVDCGPPSPPPLTQLVLVSSTLYGSMVKLKCEDGYQAYGDTSLRCQANKQWSRFRGRCVRISCGKPALDEGISVVGNAYLYQEQLKVVCPDGYKVDGEEIIT</sequence>
<feature type="domain" description="Sushi" evidence="13">
    <location>
        <begin position="1844"/>
        <end position="1905"/>
    </location>
</feature>
<dbReference type="PROSITE" id="PS00010">
    <property type="entry name" value="ASX_HYDROXYL"/>
    <property type="match status" value="2"/>
</dbReference>
<dbReference type="PRINTS" id="PR00010">
    <property type="entry name" value="EGFBLOOD"/>
</dbReference>
<dbReference type="SUPFAM" id="SSF49899">
    <property type="entry name" value="Concanavalin A-like lectins/glucanases"/>
    <property type="match status" value="1"/>
</dbReference>
<dbReference type="InterPro" id="IPR011641">
    <property type="entry name" value="Tyr-kin_ephrin_A/B_rcpt-like"/>
</dbReference>
<keyword evidence="2 9" id="KW-0768">Sushi</keyword>
<dbReference type="InterPro" id="IPR013032">
    <property type="entry name" value="EGF-like_CS"/>
</dbReference>
<dbReference type="InterPro" id="IPR000152">
    <property type="entry name" value="EGF-type_Asp/Asn_hydroxyl_site"/>
</dbReference>
<dbReference type="InterPro" id="IPR002035">
    <property type="entry name" value="VWF_A"/>
</dbReference>
<evidence type="ECO:0000256" key="9">
    <source>
        <dbReference type="PROSITE-ProRule" id="PRU00302"/>
    </source>
</evidence>
<feature type="disulfide bond" evidence="8">
    <location>
        <begin position="1094"/>
        <end position="1103"/>
    </location>
</feature>
<dbReference type="SUPFAM" id="SSF53300">
    <property type="entry name" value="vWA-like"/>
    <property type="match status" value="1"/>
</dbReference>
<evidence type="ECO:0000259" key="12">
    <source>
        <dbReference type="PROSITE" id="PS50825"/>
    </source>
</evidence>
<evidence type="ECO:0000256" key="8">
    <source>
        <dbReference type="PROSITE-ProRule" id="PRU00076"/>
    </source>
</evidence>
<feature type="domain" description="EGF-like" evidence="10">
    <location>
        <begin position="1106"/>
        <end position="1142"/>
    </location>
</feature>
<dbReference type="SUPFAM" id="SSF57184">
    <property type="entry name" value="Growth factor receptor domain"/>
    <property type="match status" value="2"/>
</dbReference>
<feature type="disulfide bond" evidence="8">
    <location>
        <begin position="1251"/>
        <end position="1260"/>
    </location>
</feature>
<dbReference type="PANTHER" id="PTHR19325">
    <property type="entry name" value="COMPLEMENT COMPONENT-RELATED SUSHI DOMAIN-CONTAINING"/>
    <property type="match status" value="1"/>
</dbReference>
<evidence type="ECO:0000259" key="11">
    <source>
        <dbReference type="PROSITE" id="PS50234"/>
    </source>
</evidence>
<dbReference type="FunFam" id="2.10.25.10:FF:000004">
    <property type="entry name" value="Neurogenic locus notch 1"/>
    <property type="match status" value="1"/>
</dbReference>
<evidence type="ECO:0000256" key="4">
    <source>
        <dbReference type="ARBA" id="ARBA00022737"/>
    </source>
</evidence>
<name>A0A1B6FUI7_9HEMI</name>
<dbReference type="Gene3D" id="2.10.70.10">
    <property type="entry name" value="Complement Module, domain 1"/>
    <property type="match status" value="10"/>
</dbReference>
<feature type="domain" description="Sushi" evidence="13">
    <location>
        <begin position="482"/>
        <end position="547"/>
    </location>
</feature>
<feature type="domain" description="Sushi" evidence="13">
    <location>
        <begin position="1714"/>
        <end position="1769"/>
    </location>
</feature>
<feature type="domain" description="EGF-like" evidence="10">
    <location>
        <begin position="1181"/>
        <end position="1221"/>
    </location>
</feature>
<feature type="domain" description="Sushi" evidence="13">
    <location>
        <begin position="1588"/>
        <end position="1644"/>
    </location>
</feature>
<dbReference type="PROSITE" id="PS01187">
    <property type="entry name" value="EGF_CA"/>
    <property type="match status" value="1"/>
</dbReference>
<proteinExistence type="predicted"/>
<dbReference type="Gene3D" id="3.40.50.410">
    <property type="entry name" value="von Willebrand factor, type A domain"/>
    <property type="match status" value="1"/>
</dbReference>
<dbReference type="PROSITE" id="PS00022">
    <property type="entry name" value="EGF_1"/>
    <property type="match status" value="6"/>
</dbReference>
<reference evidence="15" key="1">
    <citation type="submission" date="2015-11" db="EMBL/GenBank/DDBJ databases">
        <title>De novo transcriptome assembly of four potential Pierce s Disease insect vectors from Arizona vineyards.</title>
        <authorList>
            <person name="Tassone E.E."/>
        </authorList>
    </citation>
    <scope>NUCLEOTIDE SEQUENCE</scope>
</reference>
<dbReference type="InterPro" id="IPR036465">
    <property type="entry name" value="vWFA_dom_sf"/>
</dbReference>
<dbReference type="PROSITE" id="PS50234">
    <property type="entry name" value="VWFA"/>
    <property type="match status" value="1"/>
</dbReference>
<feature type="domain" description="VWFA" evidence="11">
    <location>
        <begin position="70"/>
        <end position="248"/>
    </location>
</feature>
<keyword evidence="6 8" id="KW-1015">Disulfide bond</keyword>
<dbReference type="InterPro" id="IPR000742">
    <property type="entry name" value="EGF"/>
</dbReference>
<dbReference type="SMART" id="SM00159">
    <property type="entry name" value="PTX"/>
    <property type="match status" value="1"/>
</dbReference>
<dbReference type="Gene3D" id="2.10.25.10">
    <property type="entry name" value="Laminin"/>
    <property type="match status" value="6"/>
</dbReference>
<evidence type="ECO:0000256" key="6">
    <source>
        <dbReference type="ARBA" id="ARBA00023157"/>
    </source>
</evidence>
<dbReference type="Pfam" id="PF12661">
    <property type="entry name" value="hEGF"/>
    <property type="match status" value="2"/>
</dbReference>
<dbReference type="FunFam" id="2.10.25.10:FF:000327">
    <property type="entry name" value="neurogenic locus notch homolog protein 4"/>
    <property type="match status" value="1"/>
</dbReference>
<dbReference type="GO" id="GO:0005509">
    <property type="term" value="F:calcium ion binding"/>
    <property type="evidence" value="ECO:0007669"/>
    <property type="project" value="InterPro"/>
</dbReference>
<feature type="domain" description="Sushi" evidence="13">
    <location>
        <begin position="417"/>
        <end position="481"/>
    </location>
</feature>
<feature type="disulfide bond" evidence="9">
    <location>
        <begin position="387"/>
        <end position="414"/>
    </location>
</feature>
<feature type="domain" description="EGF-like" evidence="10">
    <location>
        <begin position="1144"/>
        <end position="1180"/>
    </location>
</feature>
<feature type="domain" description="EGF-like" evidence="10">
    <location>
        <begin position="1068"/>
        <end position="1104"/>
    </location>
</feature>
<dbReference type="PRINTS" id="PR00895">
    <property type="entry name" value="PENTAXIN"/>
</dbReference>
<dbReference type="InterPro" id="IPR035976">
    <property type="entry name" value="Sushi/SCR/CCP_sf"/>
</dbReference>
<dbReference type="PROSITE" id="PS51828">
    <property type="entry name" value="PTX_2"/>
    <property type="match status" value="1"/>
</dbReference>
<dbReference type="InterPro" id="IPR018097">
    <property type="entry name" value="EGF_Ca-bd_CS"/>
</dbReference>
<dbReference type="SUPFAM" id="SSF57196">
    <property type="entry name" value="EGF/Laminin"/>
    <property type="match status" value="6"/>
</dbReference>
<evidence type="ECO:0000256" key="1">
    <source>
        <dbReference type="ARBA" id="ARBA00022536"/>
    </source>
</evidence>
<dbReference type="SMART" id="SM00327">
    <property type="entry name" value="VWA"/>
    <property type="match status" value="1"/>
</dbReference>
<feature type="disulfide bond" evidence="9">
    <location>
        <begin position="452"/>
        <end position="479"/>
    </location>
</feature>
<dbReference type="PROSITE" id="PS50825">
    <property type="entry name" value="HYR"/>
    <property type="match status" value="2"/>
</dbReference>
<accession>A0A1B6FUI7</accession>
<dbReference type="FunFam" id="2.10.25.10:FF:000472">
    <property type="entry name" value="Uncharacterized protein, isoform A"/>
    <property type="match status" value="1"/>
</dbReference>
<keyword evidence="5" id="KW-0106">Calcium</keyword>
<evidence type="ECO:0000259" key="14">
    <source>
        <dbReference type="PROSITE" id="PS51828"/>
    </source>
</evidence>
<feature type="non-terminal residue" evidence="15">
    <location>
        <position position="1"/>
    </location>
</feature>
<dbReference type="CDD" id="cd00033">
    <property type="entry name" value="CCP"/>
    <property type="match status" value="8"/>
</dbReference>
<evidence type="ECO:0000313" key="15">
    <source>
        <dbReference type="EMBL" id="JAS53845.1"/>
    </source>
</evidence>
<feature type="domain" description="Sushi" evidence="13">
    <location>
        <begin position="1906"/>
        <end position="1964"/>
    </location>
</feature>
<feature type="disulfide bond" evidence="8">
    <location>
        <begin position="1211"/>
        <end position="1220"/>
    </location>
</feature>
<feature type="disulfide bond" evidence="8">
    <location>
        <begin position="1056"/>
        <end position="1065"/>
    </location>
</feature>
<feature type="disulfide bond" evidence="8">
    <location>
        <begin position="1170"/>
        <end position="1179"/>
    </location>
</feature>
<feature type="domain" description="EGF-like" evidence="10">
    <location>
        <begin position="1223"/>
        <end position="1261"/>
    </location>
</feature>
<feature type="domain" description="HYR" evidence="12">
    <location>
        <begin position="631"/>
        <end position="711"/>
    </location>
</feature>
<dbReference type="PROSITE" id="PS01186">
    <property type="entry name" value="EGF_2"/>
    <property type="match status" value="5"/>
</dbReference>
<dbReference type="Pfam" id="PF00354">
    <property type="entry name" value="Pentaxin"/>
    <property type="match status" value="1"/>
</dbReference>
<keyword evidence="3" id="KW-0732">Signal</keyword>
<dbReference type="PROSITE" id="PS50923">
    <property type="entry name" value="SUSHI"/>
    <property type="match status" value="9"/>
</dbReference>
<keyword evidence="1 8" id="KW-0245">EGF-like domain</keyword>
<dbReference type="Pfam" id="PF07699">
    <property type="entry name" value="Ephrin_rec_like"/>
    <property type="match status" value="2"/>
</dbReference>
<dbReference type="PANTHER" id="PTHR19325:SF575">
    <property type="entry name" value="LOCOMOTION-RELATED PROTEIN HIKARU GENKI"/>
    <property type="match status" value="1"/>
</dbReference>
<evidence type="ECO:0000256" key="5">
    <source>
        <dbReference type="ARBA" id="ARBA00022837"/>
    </source>
</evidence>
<dbReference type="Gene3D" id="2.60.120.200">
    <property type="match status" value="1"/>
</dbReference>
<dbReference type="SMART" id="SM00032">
    <property type="entry name" value="CCP"/>
    <property type="match status" value="10"/>
</dbReference>
<feature type="non-terminal residue" evidence="15">
    <location>
        <position position="2006"/>
    </location>
</feature>
<dbReference type="InterPro" id="IPR003410">
    <property type="entry name" value="HYR_dom"/>
</dbReference>
<dbReference type="InterPro" id="IPR050350">
    <property type="entry name" value="Compl-Cell_Adhes-Reg"/>
</dbReference>
<dbReference type="InterPro" id="IPR001881">
    <property type="entry name" value="EGF-like_Ca-bd_dom"/>
</dbReference>
<dbReference type="SMART" id="SM00181">
    <property type="entry name" value="EGF"/>
    <property type="match status" value="7"/>
</dbReference>
<protein>
    <recommendedName>
        <fullName evidence="16">Sushi, von Willebrand factor type A, EGF and pentraxin domain-containing protein 1</fullName>
    </recommendedName>
</protein>
<feature type="disulfide bond" evidence="8">
    <location>
        <begin position="1132"/>
        <end position="1141"/>
    </location>
</feature>
<dbReference type="SMART" id="SM00179">
    <property type="entry name" value="EGF_CA"/>
    <property type="match status" value="5"/>
</dbReference>
<dbReference type="InterPro" id="IPR009030">
    <property type="entry name" value="Growth_fac_rcpt_cys_sf"/>
</dbReference>
<dbReference type="Pfam" id="PF00008">
    <property type="entry name" value="EGF"/>
    <property type="match status" value="2"/>
</dbReference>
<feature type="domain" description="Sushi" evidence="13">
    <location>
        <begin position="1467"/>
        <end position="1529"/>
    </location>
</feature>
<feature type="disulfide bond" evidence="9">
    <location>
        <begin position="1935"/>
        <end position="1962"/>
    </location>
</feature>
<feature type="domain" description="EGF-like" evidence="10">
    <location>
        <begin position="1030"/>
        <end position="1066"/>
    </location>
</feature>
<dbReference type="SUPFAM" id="SSF57535">
    <property type="entry name" value="Complement control module/SCR domain"/>
    <property type="match status" value="9"/>
</dbReference>
<feature type="domain" description="Sushi" evidence="13">
    <location>
        <begin position="357"/>
        <end position="416"/>
    </location>
</feature>
<dbReference type="FunFam" id="2.60.120.200:FF:000012">
    <property type="entry name" value="neuronal pentraxin receptor"/>
    <property type="match status" value="1"/>
</dbReference>
<keyword evidence="4" id="KW-0677">Repeat</keyword>
<feature type="domain" description="Pentraxin (PTX)" evidence="14">
    <location>
        <begin position="1266"/>
        <end position="1466"/>
    </location>
</feature>
<evidence type="ECO:0000256" key="2">
    <source>
        <dbReference type="ARBA" id="ARBA00022659"/>
    </source>
</evidence>
<evidence type="ECO:0000256" key="3">
    <source>
        <dbReference type="ARBA" id="ARBA00022729"/>
    </source>
</evidence>
<evidence type="ECO:0000256" key="7">
    <source>
        <dbReference type="ARBA" id="ARBA00023180"/>
    </source>
</evidence>
<evidence type="ECO:0000259" key="10">
    <source>
        <dbReference type="PROSITE" id="PS50026"/>
    </source>
</evidence>
<dbReference type="Pfam" id="PF00084">
    <property type="entry name" value="Sushi"/>
    <property type="match status" value="9"/>
</dbReference>
<dbReference type="Gene3D" id="2.10.50.10">
    <property type="entry name" value="Tumor Necrosis Factor Receptor, subunit A, domain 2"/>
    <property type="match status" value="2"/>
</dbReference>
<dbReference type="InterPro" id="IPR013320">
    <property type="entry name" value="ConA-like_dom_sf"/>
</dbReference>
<dbReference type="EMBL" id="GECZ01015924">
    <property type="protein sequence ID" value="JAS53845.1"/>
    <property type="molecule type" value="Transcribed_RNA"/>
</dbReference>
<organism evidence="15">
    <name type="scientific">Cuerna arida</name>
    <dbReference type="NCBI Taxonomy" id="1464854"/>
    <lineage>
        <taxon>Eukaryota</taxon>
        <taxon>Metazoa</taxon>
        <taxon>Ecdysozoa</taxon>
        <taxon>Arthropoda</taxon>
        <taxon>Hexapoda</taxon>
        <taxon>Insecta</taxon>
        <taxon>Pterygota</taxon>
        <taxon>Neoptera</taxon>
        <taxon>Paraneoptera</taxon>
        <taxon>Hemiptera</taxon>
        <taxon>Auchenorrhyncha</taxon>
        <taxon>Membracoidea</taxon>
        <taxon>Cicadellidae</taxon>
        <taxon>Cicadellinae</taxon>
        <taxon>Proconiini</taxon>
        <taxon>Cuerna</taxon>
    </lineage>
</organism>
<dbReference type="Pfam" id="PF00092">
    <property type="entry name" value="VWA"/>
    <property type="match status" value="1"/>
</dbReference>
<dbReference type="PROSITE" id="PS50026">
    <property type="entry name" value="EGF_3"/>
    <property type="match status" value="6"/>
</dbReference>
<dbReference type="SMART" id="SM01411">
    <property type="entry name" value="Ephrin_rec_like"/>
    <property type="match status" value="3"/>
</dbReference>
<dbReference type="CDD" id="cd01450">
    <property type="entry name" value="vWFA_subfamily_ECM"/>
    <property type="match status" value="1"/>
</dbReference>
<comment type="caution">
    <text evidence="8">Lacks conserved residue(s) required for the propagation of feature annotation.</text>
</comment>
<feature type="disulfide bond" evidence="8">
    <location>
        <begin position="1232"/>
        <end position="1249"/>
    </location>
</feature>